<dbReference type="Proteomes" id="UP000887579">
    <property type="component" value="Unplaced"/>
</dbReference>
<protein>
    <submittedName>
        <fullName evidence="2">Uncharacterized protein</fullName>
    </submittedName>
</protein>
<dbReference type="WBParaSite" id="ES5_v2.g14456.t1">
    <property type="protein sequence ID" value="ES5_v2.g14456.t1"/>
    <property type="gene ID" value="ES5_v2.g14456"/>
</dbReference>
<proteinExistence type="predicted"/>
<reference evidence="2" key="1">
    <citation type="submission" date="2022-11" db="UniProtKB">
        <authorList>
            <consortium name="WormBaseParasite"/>
        </authorList>
    </citation>
    <scope>IDENTIFICATION</scope>
</reference>
<evidence type="ECO:0000313" key="2">
    <source>
        <dbReference type="WBParaSite" id="ES5_v2.g14456.t1"/>
    </source>
</evidence>
<organism evidence="1 2">
    <name type="scientific">Panagrolaimus sp. ES5</name>
    <dbReference type="NCBI Taxonomy" id="591445"/>
    <lineage>
        <taxon>Eukaryota</taxon>
        <taxon>Metazoa</taxon>
        <taxon>Ecdysozoa</taxon>
        <taxon>Nematoda</taxon>
        <taxon>Chromadorea</taxon>
        <taxon>Rhabditida</taxon>
        <taxon>Tylenchina</taxon>
        <taxon>Panagrolaimomorpha</taxon>
        <taxon>Panagrolaimoidea</taxon>
        <taxon>Panagrolaimidae</taxon>
        <taxon>Panagrolaimus</taxon>
    </lineage>
</organism>
<accession>A0AC34FBB6</accession>
<name>A0AC34FBB6_9BILA</name>
<sequence length="275" mass="30701">MKTIIEKGKKFYLSLGSQQPQHHQMEKDSEVIDGVTLGGEKKAFGIKSYLHQFYLSPTAEEIEASGAWYLLPPPPRQRTGVYICRFFSLLGLLLLVSGAAAIIYGYSYQREDVELSIMKIAISQDEEGNFYIPQERFNEMLKDPMRTWKMAGFCIFAGGACLMALSLLVPTCAQMIGTKRLAAFVSEDNTPNEPPIRIYPTAPSKFKVIPAKMTPGHRISPTSGPVPVLEQISQVQPQKQHQQQQSSTHISHSGSNEHLITDTEDVHAPLMHNIQ</sequence>
<evidence type="ECO:0000313" key="1">
    <source>
        <dbReference type="Proteomes" id="UP000887579"/>
    </source>
</evidence>